<dbReference type="GO" id="GO:0000785">
    <property type="term" value="C:chromatin"/>
    <property type="evidence" value="ECO:0007669"/>
    <property type="project" value="TreeGrafter"/>
</dbReference>
<dbReference type="HOGENOM" id="CLU_003977_1_0_1"/>
<dbReference type="FunFam" id="3.30.160.60:FF:002058">
    <property type="entry name" value="YML081W-like protein"/>
    <property type="match status" value="1"/>
</dbReference>
<evidence type="ECO:0000256" key="6">
    <source>
        <dbReference type="ARBA" id="ARBA00023242"/>
    </source>
</evidence>
<gene>
    <name evidence="11" type="primary">KAFR0B06810</name>
    <name evidence="11" type="ORF">KAFR_0B06810</name>
</gene>
<dbReference type="eggNOG" id="KOG1721">
    <property type="taxonomic scope" value="Eukaryota"/>
</dbReference>
<dbReference type="EMBL" id="HE650822">
    <property type="protein sequence ID" value="CCF56978.1"/>
    <property type="molecule type" value="Genomic_DNA"/>
</dbReference>
<keyword evidence="9" id="KW-0472">Membrane</keyword>
<feature type="domain" description="C2H2-type" evidence="10">
    <location>
        <begin position="54"/>
        <end position="81"/>
    </location>
</feature>
<evidence type="ECO:0000256" key="5">
    <source>
        <dbReference type="ARBA" id="ARBA00022833"/>
    </source>
</evidence>
<dbReference type="PROSITE" id="PS00028">
    <property type="entry name" value="ZINC_FINGER_C2H2_1"/>
    <property type="match status" value="2"/>
</dbReference>
<evidence type="ECO:0000256" key="1">
    <source>
        <dbReference type="ARBA" id="ARBA00004123"/>
    </source>
</evidence>
<evidence type="ECO:0000313" key="11">
    <source>
        <dbReference type="EMBL" id="CCF56978.1"/>
    </source>
</evidence>
<keyword evidence="3" id="KW-0677">Repeat</keyword>
<dbReference type="Proteomes" id="UP000005220">
    <property type="component" value="Chromosome 2"/>
</dbReference>
<evidence type="ECO:0000256" key="7">
    <source>
        <dbReference type="PROSITE-ProRule" id="PRU00042"/>
    </source>
</evidence>
<dbReference type="GO" id="GO:0000981">
    <property type="term" value="F:DNA-binding transcription factor activity, RNA polymerase II-specific"/>
    <property type="evidence" value="ECO:0007669"/>
    <property type="project" value="InterPro"/>
</dbReference>
<dbReference type="KEGG" id="kaf:KAFR_0B06810"/>
<name>H2ARH8_KAZAF</name>
<dbReference type="InterPro" id="IPR013087">
    <property type="entry name" value="Znf_C2H2_type"/>
</dbReference>
<evidence type="ECO:0000256" key="3">
    <source>
        <dbReference type="ARBA" id="ARBA00022737"/>
    </source>
</evidence>
<keyword evidence="9" id="KW-1133">Transmembrane helix</keyword>
<protein>
    <recommendedName>
        <fullName evidence="10">C2H2-type domain-containing protein</fullName>
    </recommendedName>
</protein>
<dbReference type="GO" id="GO:0019413">
    <property type="term" value="P:acetate biosynthetic process"/>
    <property type="evidence" value="ECO:0007669"/>
    <property type="project" value="EnsemblFungi"/>
</dbReference>
<evidence type="ECO:0000256" key="8">
    <source>
        <dbReference type="SAM" id="Coils"/>
    </source>
</evidence>
<feature type="coiled-coil region" evidence="8">
    <location>
        <begin position="167"/>
        <end position="195"/>
    </location>
</feature>
<dbReference type="STRING" id="1071382.H2ARH8"/>
<dbReference type="InterPro" id="IPR051059">
    <property type="entry name" value="VerF-like"/>
</dbReference>
<dbReference type="GO" id="GO:0000978">
    <property type="term" value="F:RNA polymerase II cis-regulatory region sequence-specific DNA binding"/>
    <property type="evidence" value="ECO:0007669"/>
    <property type="project" value="InterPro"/>
</dbReference>
<dbReference type="Gene3D" id="3.30.160.60">
    <property type="entry name" value="Classic Zinc Finger"/>
    <property type="match status" value="2"/>
</dbReference>
<feature type="domain" description="C2H2-type" evidence="10">
    <location>
        <begin position="82"/>
        <end position="106"/>
    </location>
</feature>
<dbReference type="GO" id="GO:0005634">
    <property type="term" value="C:nucleus"/>
    <property type="evidence" value="ECO:0007669"/>
    <property type="project" value="UniProtKB-SubCell"/>
</dbReference>
<dbReference type="CDD" id="cd12148">
    <property type="entry name" value="fungal_TF_MHR"/>
    <property type="match status" value="1"/>
</dbReference>
<keyword evidence="2" id="KW-0479">Metal-binding</keyword>
<evidence type="ECO:0000256" key="9">
    <source>
        <dbReference type="SAM" id="Phobius"/>
    </source>
</evidence>
<dbReference type="OrthoDB" id="6077919at2759"/>
<dbReference type="InterPro" id="IPR036236">
    <property type="entry name" value="Znf_C2H2_sf"/>
</dbReference>
<dbReference type="SUPFAM" id="SSF57667">
    <property type="entry name" value="beta-beta-alpha zinc fingers"/>
    <property type="match status" value="1"/>
</dbReference>
<dbReference type="Pfam" id="PF00096">
    <property type="entry name" value="zf-C2H2"/>
    <property type="match status" value="1"/>
</dbReference>
<dbReference type="SMART" id="SM00355">
    <property type="entry name" value="ZnF_C2H2"/>
    <property type="match status" value="2"/>
</dbReference>
<evidence type="ECO:0000256" key="2">
    <source>
        <dbReference type="ARBA" id="ARBA00022723"/>
    </source>
</evidence>
<dbReference type="InParanoid" id="H2ARH8"/>
<keyword evidence="4 7" id="KW-0863">Zinc-finger</keyword>
<keyword evidence="6" id="KW-0539">Nucleus</keyword>
<dbReference type="PROSITE" id="PS50157">
    <property type="entry name" value="ZINC_FINGER_C2H2_2"/>
    <property type="match status" value="2"/>
</dbReference>
<dbReference type="GeneID" id="13884859"/>
<evidence type="ECO:0000313" key="12">
    <source>
        <dbReference type="Proteomes" id="UP000005220"/>
    </source>
</evidence>
<keyword evidence="5" id="KW-0862">Zinc</keyword>
<keyword evidence="12" id="KW-1185">Reference proteome</keyword>
<feature type="transmembrane region" description="Helical" evidence="9">
    <location>
        <begin position="1008"/>
        <end position="1032"/>
    </location>
</feature>
<dbReference type="PANTHER" id="PTHR40626">
    <property type="entry name" value="MIP31509P"/>
    <property type="match status" value="1"/>
</dbReference>
<feature type="transmembrane region" description="Helical" evidence="9">
    <location>
        <begin position="1121"/>
        <end position="1141"/>
    </location>
</feature>
<keyword evidence="8" id="KW-0175">Coiled coil</keyword>
<evidence type="ECO:0000259" key="10">
    <source>
        <dbReference type="PROSITE" id="PS50157"/>
    </source>
</evidence>
<dbReference type="RefSeq" id="XP_003956113.1">
    <property type="nucleotide sequence ID" value="XM_003956064.1"/>
</dbReference>
<sequence>MFSPPGYVPKDLENNNVSALPTPTNSNNVTPSAANLLPIPKKSRIIKTDKPRPFLCSICTRGFVRQEHLKRHQRAHTSEKPFLCTFCGRCFARRDLVLRHQHKLHSSLISKSNNDNTFEKLMENNKNLDLNGAMPSTIRKRNTDPDKHIIKVDGNKKTILPTLTNPLAQTAAQMKKAARDAAKLAEREANNKKLKNNKNVVTKIETKDKNDLTSQNYDHEPILKQRNKRHASFSASTAFTYVPTNNQPVIEQDSDFPHQVGFSTPQLTAQKLIEKAAESGVDLNSIDVPTFLSLDDQSNLQSIDIQHNIPNSHHNQTNQIDWKNPYYDNVPFLTDFLTMGSSFGGSGGFANFHPSNSTLDLFNFQSISPTKSDITTTATATKQAINDHSFSGSASISQALNHPTKIKSSLDKPSSILDLSASHLENLTNDLGLDMDKQWFNKFLSKSENQPNTTSSTANTIDFEHFAQNILPTPSPNENSGSNFYSSSSSSFNNKGATQFSLNNEFNFNSIDCNIPDLFTSRQFDLFKENNDFLKPDSILPNPSSSFPPRLSQESLNDNEELSPFNSSIRDWIISSNNLTSDVFPTVEELNRHVNLYKENFHKIFPFIHIQTLKITKDNYPLLLSIATIGAFYAFKSKHAAILSSITLVHVKKILEKQKDNYENTPLWVIQTIVLLTINNTFNNDVRATKNVQAHLMTLVQLIKVTKINLPLENFVTPPIESDHFMEFQDNPQILKQLNDRYKTSEQVEKNFQYFILAQSRIRTCHTVLLITNFFSSLVGLDCNFHSVDLKCGVSCYNEILFHIGKPQIWANRLSELGINLDSKFSLIELSKGNGNFEDGLAYLSTGSQYFFENSKLSFRTLLSYLITVHEKISIERHANNQQTEYGGQVKEAKWRMNSRPIISSVMKHWEALYIKNGGILKQNDENIKTIISNPSIKLIIPLYLFAKIRKCVNLSDLMNKIWLQDWDGMNKGLKKFYHDWESLHEATEYSLEIIEFWHDMISNSDSFGIVTIPILSVTCILSSILIIFEYLKILEEWTERYKKGKINAALNVSDRILWLKIVKVLKKIETQFISNSSYHITSSESDLIDDERAMEALKPETDIAETVAVINTIKLSQRSLFLGIGILSATPVWTVSSLFAQALQSGARYGQSHQ</sequence>
<dbReference type="FunCoup" id="H2ARH8">
    <property type="interactions" value="370"/>
</dbReference>
<organism evidence="11 12">
    <name type="scientific">Kazachstania africana (strain ATCC 22294 / BCRC 22015 / CBS 2517 / CECT 1963 / NBRC 1671 / NRRL Y-8276)</name>
    <name type="common">Yeast</name>
    <name type="synonym">Kluyveromyces africanus</name>
    <dbReference type="NCBI Taxonomy" id="1071382"/>
    <lineage>
        <taxon>Eukaryota</taxon>
        <taxon>Fungi</taxon>
        <taxon>Dikarya</taxon>
        <taxon>Ascomycota</taxon>
        <taxon>Saccharomycotina</taxon>
        <taxon>Saccharomycetes</taxon>
        <taxon>Saccharomycetales</taxon>
        <taxon>Saccharomycetaceae</taxon>
        <taxon>Kazachstania</taxon>
    </lineage>
</organism>
<evidence type="ECO:0000256" key="4">
    <source>
        <dbReference type="ARBA" id="ARBA00022771"/>
    </source>
</evidence>
<dbReference type="AlphaFoldDB" id="H2ARH8"/>
<dbReference type="FunFam" id="3.30.160.60:FF:000145">
    <property type="entry name" value="Zinc finger protein 574"/>
    <property type="match status" value="1"/>
</dbReference>
<reference evidence="11 12" key="1">
    <citation type="journal article" date="2011" name="Proc. Natl. Acad. Sci. U.S.A.">
        <title>Evolutionary erosion of yeast sex chromosomes by mating-type switching accidents.</title>
        <authorList>
            <person name="Gordon J.L."/>
            <person name="Armisen D."/>
            <person name="Proux-Wera E."/>
            <person name="Oheigeartaigh S.S."/>
            <person name="Byrne K.P."/>
            <person name="Wolfe K.H."/>
        </authorList>
    </citation>
    <scope>NUCLEOTIDE SEQUENCE [LARGE SCALE GENOMIC DNA]</scope>
    <source>
        <strain evidence="12">ATCC 22294 / BCRC 22015 / CBS 2517 / CECT 1963 / NBRC 1671 / NRRL Y-8276</strain>
    </source>
</reference>
<accession>H2ARH8</accession>
<dbReference type="GO" id="GO:0008270">
    <property type="term" value="F:zinc ion binding"/>
    <property type="evidence" value="ECO:0007669"/>
    <property type="project" value="UniProtKB-KW"/>
</dbReference>
<dbReference type="PANTHER" id="PTHR40626:SF13">
    <property type="entry name" value="RESPIRATION FACTOR 2-RELATED"/>
    <property type="match status" value="1"/>
</dbReference>
<proteinExistence type="predicted"/>
<comment type="subcellular location">
    <subcellularLocation>
        <location evidence="1">Nucleus</location>
    </subcellularLocation>
</comment>
<keyword evidence="9" id="KW-0812">Transmembrane</keyword>